<proteinExistence type="predicted"/>
<sequence>MHLKPERTPTEATVPNRLTPVAEMAFLALMGIVKAAHLLHDPSPHSDAIIHAWPGVFRWSVFFFSVDIQRPGVEQDAKFFMQDLIAATWFTFTRVDRIAAIMAETPGAIELMTELFFLEGSIPQMSIVNHPNAAATLDSMLHEAEDVWGTLDRVVATANGDAERIARVALSRLRTAVNGPGFETPIGGAALNLMCRLCRRRGHPLLYAFLHHNAIATVTKVAASAARSYMKTGNDGVIPALVGSFGFVANCLESTDGFTWVTIAMQSGLIQAFLEVSILLPTLPVECDRDMILAIFKVILPKYLIYRSVIQAVDGAMQKVESNPASKWVSQTPAKDVWHNFKRVAFERRALVANLTDTKHKAITSCDNSKCQKADFRSNFRKCSSCYTSLYCSKECQTIAWKEGGHKITCKLKVQERLGKNQSVSKNDIAFFHSATIRDISYNVPYKELAEKEYPDTPMTKLVACIDYDRPEPRYFLQPLAGFENKQPSLGSSNNAVARNEALIERVQTNEGRYSLFQSSIAYGETSRLVLSMVNGEFWKMEPQMLDGIWGETWKEDEEEGPELDITTARVIFNEYLRRSEDEGAQ</sequence>
<reference evidence="7" key="1">
    <citation type="journal article" date="2014" name="Proc. Natl. Acad. Sci. U.S.A.">
        <title>Extensive sampling of basidiomycete genomes demonstrates inadequacy of the white-rot/brown-rot paradigm for wood decay fungi.</title>
        <authorList>
            <person name="Riley R."/>
            <person name="Salamov A.A."/>
            <person name="Brown D.W."/>
            <person name="Nagy L.G."/>
            <person name="Floudas D."/>
            <person name="Held B.W."/>
            <person name="Levasseur A."/>
            <person name="Lombard V."/>
            <person name="Morin E."/>
            <person name="Otillar R."/>
            <person name="Lindquist E.A."/>
            <person name="Sun H."/>
            <person name="LaButti K.M."/>
            <person name="Schmutz J."/>
            <person name="Jabbour D."/>
            <person name="Luo H."/>
            <person name="Baker S.E."/>
            <person name="Pisabarro A.G."/>
            <person name="Walton J.D."/>
            <person name="Blanchette R.A."/>
            <person name="Henrissat B."/>
            <person name="Martin F."/>
            <person name="Cullen D."/>
            <person name="Hibbett D.S."/>
            <person name="Grigoriev I.V."/>
        </authorList>
    </citation>
    <scope>NUCLEOTIDE SEQUENCE [LARGE SCALE GENOMIC DNA]</scope>
    <source>
        <strain evidence="7">PC15</strain>
    </source>
</reference>
<evidence type="ECO:0000313" key="6">
    <source>
        <dbReference type="EMBL" id="KDQ27358.1"/>
    </source>
</evidence>
<dbReference type="VEuPathDB" id="FungiDB:PLEOSDRAFT_1055891"/>
<evidence type="ECO:0000313" key="7">
    <source>
        <dbReference type="Proteomes" id="UP000027073"/>
    </source>
</evidence>
<dbReference type="OrthoDB" id="3040823at2759"/>
<dbReference type="SUPFAM" id="SSF144232">
    <property type="entry name" value="HIT/MYND zinc finger-like"/>
    <property type="match status" value="1"/>
</dbReference>
<evidence type="ECO:0000256" key="4">
    <source>
        <dbReference type="PROSITE-ProRule" id="PRU00134"/>
    </source>
</evidence>
<organism evidence="6 7">
    <name type="scientific">Pleurotus ostreatus (strain PC15)</name>
    <name type="common">Oyster mushroom</name>
    <dbReference type="NCBI Taxonomy" id="1137138"/>
    <lineage>
        <taxon>Eukaryota</taxon>
        <taxon>Fungi</taxon>
        <taxon>Dikarya</taxon>
        <taxon>Basidiomycota</taxon>
        <taxon>Agaricomycotina</taxon>
        <taxon>Agaricomycetes</taxon>
        <taxon>Agaricomycetidae</taxon>
        <taxon>Agaricales</taxon>
        <taxon>Pleurotineae</taxon>
        <taxon>Pleurotaceae</taxon>
        <taxon>Pleurotus</taxon>
    </lineage>
</organism>
<dbReference type="InterPro" id="IPR002893">
    <property type="entry name" value="Znf_MYND"/>
</dbReference>
<evidence type="ECO:0000256" key="3">
    <source>
        <dbReference type="ARBA" id="ARBA00022833"/>
    </source>
</evidence>
<dbReference type="InParanoid" id="A0A067NH81"/>
<dbReference type="Pfam" id="PF01753">
    <property type="entry name" value="zf-MYND"/>
    <property type="match status" value="1"/>
</dbReference>
<dbReference type="Proteomes" id="UP000027073">
    <property type="component" value="Unassembled WGS sequence"/>
</dbReference>
<feature type="domain" description="MYND-type" evidence="5">
    <location>
        <begin position="368"/>
        <end position="410"/>
    </location>
</feature>
<dbReference type="STRING" id="1137138.A0A067NH81"/>
<dbReference type="Gene3D" id="6.10.140.2220">
    <property type="match status" value="1"/>
</dbReference>
<keyword evidence="1" id="KW-0479">Metal-binding</keyword>
<evidence type="ECO:0000256" key="2">
    <source>
        <dbReference type="ARBA" id="ARBA00022771"/>
    </source>
</evidence>
<dbReference type="EMBL" id="KL198008">
    <property type="protein sequence ID" value="KDQ27358.1"/>
    <property type="molecule type" value="Genomic_DNA"/>
</dbReference>
<dbReference type="GO" id="GO:0008270">
    <property type="term" value="F:zinc ion binding"/>
    <property type="evidence" value="ECO:0007669"/>
    <property type="project" value="UniProtKB-KW"/>
</dbReference>
<evidence type="ECO:0000259" key="5">
    <source>
        <dbReference type="PROSITE" id="PS50865"/>
    </source>
</evidence>
<name>A0A067NH81_PLEO1</name>
<evidence type="ECO:0000256" key="1">
    <source>
        <dbReference type="ARBA" id="ARBA00022723"/>
    </source>
</evidence>
<dbReference type="HOGENOM" id="CLU_027660_0_0_1"/>
<dbReference type="PROSITE" id="PS50865">
    <property type="entry name" value="ZF_MYND_2"/>
    <property type="match status" value="1"/>
</dbReference>
<gene>
    <name evidence="6" type="ORF">PLEOSDRAFT_1055891</name>
</gene>
<dbReference type="AlphaFoldDB" id="A0A067NH81"/>
<keyword evidence="3" id="KW-0862">Zinc</keyword>
<keyword evidence="2 4" id="KW-0863">Zinc-finger</keyword>
<protein>
    <recommendedName>
        <fullName evidence="5">MYND-type domain-containing protein</fullName>
    </recommendedName>
</protein>
<accession>A0A067NH81</accession>